<protein>
    <submittedName>
        <fullName evidence="2">Uncharacterized protein</fullName>
    </submittedName>
</protein>
<evidence type="ECO:0000313" key="3">
    <source>
        <dbReference type="Proteomes" id="UP000692954"/>
    </source>
</evidence>
<evidence type="ECO:0000256" key="1">
    <source>
        <dbReference type="SAM" id="MobiDB-lite"/>
    </source>
</evidence>
<dbReference type="Proteomes" id="UP000692954">
    <property type="component" value="Unassembled WGS sequence"/>
</dbReference>
<dbReference type="OrthoDB" id="303625at2759"/>
<evidence type="ECO:0000313" key="2">
    <source>
        <dbReference type="EMBL" id="CAD8058621.1"/>
    </source>
</evidence>
<accession>A0A8S1KW34</accession>
<name>A0A8S1KW34_9CILI</name>
<gene>
    <name evidence="2" type="ORF">PSON_ATCC_30995.1.T0120294</name>
</gene>
<feature type="compositionally biased region" description="Low complexity" evidence="1">
    <location>
        <begin position="161"/>
        <end position="174"/>
    </location>
</feature>
<keyword evidence="3" id="KW-1185">Reference proteome</keyword>
<feature type="compositionally biased region" description="Low complexity" evidence="1">
    <location>
        <begin position="144"/>
        <end position="154"/>
    </location>
</feature>
<organism evidence="2 3">
    <name type="scientific">Paramecium sonneborni</name>
    <dbReference type="NCBI Taxonomy" id="65129"/>
    <lineage>
        <taxon>Eukaryota</taxon>
        <taxon>Sar</taxon>
        <taxon>Alveolata</taxon>
        <taxon>Ciliophora</taxon>
        <taxon>Intramacronucleata</taxon>
        <taxon>Oligohymenophorea</taxon>
        <taxon>Peniculida</taxon>
        <taxon>Parameciidae</taxon>
        <taxon>Paramecium</taxon>
    </lineage>
</organism>
<sequence>MEKIAITNILNSYGFNGPEPQYKTINYSIIPKHKTLEDHIEKPQLEILQQLNEEKKSRELVEVYGITLEKTKQFYADKIKEYNDIIDLKHIKKKRIQSQFVEKQNNQTFVRFAGDEGKITNFHISINSNNLIPLFNEISRRASNQKSQQQSPNSGLKRSNRNQQNSTSKTSNNYTNIKNTIQTINSKQICNITSRLEQKFNNLDRLNLSQINQVNFIEDPSLNLIKKRNSLSINLKFKGRNTERKKTNQFIKHPIQDFPKIDLSQMILDSFRQNQYTSCQQEEDSETSQKNVRINQYNNLEITQIQQQQLESQSELNKTINLNQVQKDYLPDIYQDIRINQNIDMEQRKKILQRRRQVVHDILHKQKPKFLHICGSKFPVVNNEQNWYNYESLRTRIIQRELEKEIIKMRNQKEQQNDLENLSILSGPPINSNFNTNNLQSDYQDVKITKIMKQLAALKQ</sequence>
<proteinExistence type="predicted"/>
<reference evidence="2" key="1">
    <citation type="submission" date="2021-01" db="EMBL/GenBank/DDBJ databases">
        <authorList>
            <consortium name="Genoscope - CEA"/>
            <person name="William W."/>
        </authorList>
    </citation>
    <scope>NUCLEOTIDE SEQUENCE</scope>
</reference>
<feature type="region of interest" description="Disordered" evidence="1">
    <location>
        <begin position="142"/>
        <end position="174"/>
    </location>
</feature>
<comment type="caution">
    <text evidence="2">The sequence shown here is derived from an EMBL/GenBank/DDBJ whole genome shotgun (WGS) entry which is preliminary data.</text>
</comment>
<dbReference type="EMBL" id="CAJJDN010000012">
    <property type="protein sequence ID" value="CAD8058621.1"/>
    <property type="molecule type" value="Genomic_DNA"/>
</dbReference>
<dbReference type="AlphaFoldDB" id="A0A8S1KW34"/>